<dbReference type="AlphaFoldDB" id="A0A8H3M527"/>
<organism evidence="1 2">
    <name type="scientific">Rhizophagus clarus</name>
    <dbReference type="NCBI Taxonomy" id="94130"/>
    <lineage>
        <taxon>Eukaryota</taxon>
        <taxon>Fungi</taxon>
        <taxon>Fungi incertae sedis</taxon>
        <taxon>Mucoromycota</taxon>
        <taxon>Glomeromycotina</taxon>
        <taxon>Glomeromycetes</taxon>
        <taxon>Glomerales</taxon>
        <taxon>Glomeraceae</taxon>
        <taxon>Rhizophagus</taxon>
    </lineage>
</organism>
<dbReference type="EMBL" id="BLAL01000262">
    <property type="protein sequence ID" value="GES98170.1"/>
    <property type="molecule type" value="Genomic_DNA"/>
</dbReference>
<dbReference type="OrthoDB" id="2312503at2759"/>
<name>A0A8H3M527_9GLOM</name>
<comment type="caution">
    <text evidence="1">The sequence shown here is derived from an EMBL/GenBank/DDBJ whole genome shotgun (WGS) entry which is preliminary data.</text>
</comment>
<gene>
    <name evidence="1" type="ORF">RCL2_002472900</name>
</gene>
<accession>A0A8H3M527</accession>
<dbReference type="Proteomes" id="UP000615446">
    <property type="component" value="Unassembled WGS sequence"/>
</dbReference>
<evidence type="ECO:0000313" key="2">
    <source>
        <dbReference type="Proteomes" id="UP000615446"/>
    </source>
</evidence>
<reference evidence="1" key="1">
    <citation type="submission" date="2019-10" db="EMBL/GenBank/DDBJ databases">
        <title>Conservation and host-specific expression of non-tandemly repeated heterogenous ribosome RNA gene in arbuscular mycorrhizal fungi.</title>
        <authorList>
            <person name="Maeda T."/>
            <person name="Kobayashi Y."/>
            <person name="Nakagawa T."/>
            <person name="Ezawa T."/>
            <person name="Yamaguchi K."/>
            <person name="Bino T."/>
            <person name="Nishimoto Y."/>
            <person name="Shigenobu S."/>
            <person name="Kawaguchi M."/>
        </authorList>
    </citation>
    <scope>NUCLEOTIDE SEQUENCE</scope>
    <source>
        <strain evidence="1">HR1</strain>
    </source>
</reference>
<sequence>MRQCFQIAPLTVFRLSINNVGILETQPSRNTIQRRRHSQVRRQRNINRIYRRYLRNASTNNEDTMNRIMNLPPQITNDPLIYQFFNGFSFF</sequence>
<proteinExistence type="predicted"/>
<protein>
    <submittedName>
        <fullName evidence="1">Uncharacterized protein</fullName>
    </submittedName>
</protein>
<evidence type="ECO:0000313" key="1">
    <source>
        <dbReference type="EMBL" id="GES98170.1"/>
    </source>
</evidence>